<dbReference type="Gene3D" id="1.20.1720.10">
    <property type="entry name" value="Multidrug resistance protein D"/>
    <property type="match status" value="1"/>
</dbReference>
<evidence type="ECO:0000256" key="3">
    <source>
        <dbReference type="ARBA" id="ARBA00022692"/>
    </source>
</evidence>
<dbReference type="PANTHER" id="PTHR23501">
    <property type="entry name" value="MAJOR FACILITATOR SUPERFAMILY"/>
    <property type="match status" value="1"/>
</dbReference>
<dbReference type="InterPro" id="IPR036259">
    <property type="entry name" value="MFS_trans_sf"/>
</dbReference>
<reference evidence="9" key="1">
    <citation type="submission" date="2023-06" db="EMBL/GenBank/DDBJ databases">
        <title>Genome-scale phylogeny and comparative genomics of the fungal order Sordariales.</title>
        <authorList>
            <consortium name="Lawrence Berkeley National Laboratory"/>
            <person name="Hensen N."/>
            <person name="Bonometti L."/>
            <person name="Westerberg I."/>
            <person name="Brannstrom I.O."/>
            <person name="Guillou S."/>
            <person name="Cros-Aarteil S."/>
            <person name="Calhoun S."/>
            <person name="Haridas S."/>
            <person name="Kuo A."/>
            <person name="Mondo S."/>
            <person name="Pangilinan J."/>
            <person name="Riley R."/>
            <person name="LaButti K."/>
            <person name="Andreopoulos B."/>
            <person name="Lipzen A."/>
            <person name="Chen C."/>
            <person name="Yanf M."/>
            <person name="Daum C."/>
            <person name="Ng V."/>
            <person name="Clum A."/>
            <person name="Steindorff A."/>
            <person name="Ohm R."/>
            <person name="Martin F."/>
            <person name="Silar P."/>
            <person name="Natvig D."/>
            <person name="Lalanne C."/>
            <person name="Gautier V."/>
            <person name="Ament-velasquez S.L."/>
            <person name="Kruys A."/>
            <person name="Hutchinson M.I."/>
            <person name="Powell A.J."/>
            <person name="Barry K."/>
            <person name="Miller A.N."/>
            <person name="Grigoriev I.V."/>
            <person name="Debuchy R."/>
            <person name="Gladieux P."/>
            <person name="Thoren M.H."/>
            <person name="Johannesson H."/>
        </authorList>
    </citation>
    <scope>NUCLEOTIDE SEQUENCE</scope>
    <source>
        <strain evidence="9">SMH3391-2</strain>
    </source>
</reference>
<feature type="transmembrane region" description="Helical" evidence="6">
    <location>
        <begin position="157"/>
        <end position="177"/>
    </location>
</feature>
<feature type="transmembrane region" description="Helical" evidence="6">
    <location>
        <begin position="330"/>
        <end position="348"/>
    </location>
</feature>
<feature type="chain" id="PRO_5041322593" evidence="7">
    <location>
        <begin position="24"/>
        <end position="501"/>
    </location>
</feature>
<dbReference type="Proteomes" id="UP001174934">
    <property type="component" value="Unassembled WGS sequence"/>
</dbReference>
<dbReference type="PANTHER" id="PTHR23501:SF177">
    <property type="entry name" value="MAJOR FACILITATOR SUPERFAMILY (MFS) PROFILE DOMAIN-CONTAINING PROTEIN-RELATED"/>
    <property type="match status" value="1"/>
</dbReference>
<proteinExistence type="predicted"/>
<dbReference type="EMBL" id="JAULSR010000004">
    <property type="protein sequence ID" value="KAK0622041.1"/>
    <property type="molecule type" value="Genomic_DNA"/>
</dbReference>
<comment type="subcellular location">
    <subcellularLocation>
        <location evidence="1">Membrane</location>
        <topology evidence="1">Multi-pass membrane protein</topology>
    </subcellularLocation>
</comment>
<evidence type="ECO:0000256" key="2">
    <source>
        <dbReference type="ARBA" id="ARBA00022448"/>
    </source>
</evidence>
<evidence type="ECO:0000313" key="10">
    <source>
        <dbReference type="Proteomes" id="UP001174934"/>
    </source>
</evidence>
<gene>
    <name evidence="9" type="ORF">B0T17DRAFT_493465</name>
</gene>
<evidence type="ECO:0000256" key="5">
    <source>
        <dbReference type="ARBA" id="ARBA00023136"/>
    </source>
</evidence>
<name>A0AA40C1L8_9PEZI</name>
<dbReference type="Gene3D" id="1.20.1250.20">
    <property type="entry name" value="MFS general substrate transporter like domains"/>
    <property type="match status" value="1"/>
</dbReference>
<dbReference type="Pfam" id="PF07690">
    <property type="entry name" value="MFS_1"/>
    <property type="match status" value="1"/>
</dbReference>
<feature type="transmembrane region" description="Helical" evidence="6">
    <location>
        <begin position="67"/>
        <end position="86"/>
    </location>
</feature>
<feature type="transmembrane region" description="Helical" evidence="6">
    <location>
        <begin position="198"/>
        <end position="217"/>
    </location>
</feature>
<dbReference type="GO" id="GO:0022857">
    <property type="term" value="F:transmembrane transporter activity"/>
    <property type="evidence" value="ECO:0007669"/>
    <property type="project" value="InterPro"/>
</dbReference>
<dbReference type="AlphaFoldDB" id="A0AA40C1L8"/>
<dbReference type="InterPro" id="IPR020846">
    <property type="entry name" value="MFS_dom"/>
</dbReference>
<comment type="caution">
    <text evidence="9">The sequence shown here is derived from an EMBL/GenBank/DDBJ whole genome shotgun (WGS) entry which is preliminary data.</text>
</comment>
<feature type="transmembrane region" description="Helical" evidence="6">
    <location>
        <begin position="392"/>
        <end position="416"/>
    </location>
</feature>
<keyword evidence="4 6" id="KW-1133">Transmembrane helix</keyword>
<evidence type="ECO:0000256" key="6">
    <source>
        <dbReference type="SAM" id="Phobius"/>
    </source>
</evidence>
<organism evidence="9 10">
    <name type="scientific">Bombardia bombarda</name>
    <dbReference type="NCBI Taxonomy" id="252184"/>
    <lineage>
        <taxon>Eukaryota</taxon>
        <taxon>Fungi</taxon>
        <taxon>Dikarya</taxon>
        <taxon>Ascomycota</taxon>
        <taxon>Pezizomycotina</taxon>
        <taxon>Sordariomycetes</taxon>
        <taxon>Sordariomycetidae</taxon>
        <taxon>Sordariales</taxon>
        <taxon>Lasiosphaeriaceae</taxon>
        <taxon>Bombardia</taxon>
    </lineage>
</organism>
<evidence type="ECO:0000256" key="4">
    <source>
        <dbReference type="ARBA" id="ARBA00022989"/>
    </source>
</evidence>
<dbReference type="SUPFAM" id="SSF103473">
    <property type="entry name" value="MFS general substrate transporter"/>
    <property type="match status" value="1"/>
</dbReference>
<keyword evidence="3 6" id="KW-0812">Transmembrane</keyword>
<dbReference type="GO" id="GO:0005886">
    <property type="term" value="C:plasma membrane"/>
    <property type="evidence" value="ECO:0007669"/>
    <property type="project" value="TreeGrafter"/>
</dbReference>
<dbReference type="PROSITE" id="PS50850">
    <property type="entry name" value="MFS"/>
    <property type="match status" value="1"/>
</dbReference>
<feature type="transmembrane region" description="Helical" evidence="6">
    <location>
        <begin position="457"/>
        <end position="485"/>
    </location>
</feature>
<dbReference type="FunFam" id="1.20.1720.10:FF:000012">
    <property type="entry name" value="MFS toxin efflux pump (AflT)"/>
    <property type="match status" value="1"/>
</dbReference>
<evidence type="ECO:0000256" key="1">
    <source>
        <dbReference type="ARBA" id="ARBA00004141"/>
    </source>
</evidence>
<evidence type="ECO:0000313" key="9">
    <source>
        <dbReference type="EMBL" id="KAK0622041.1"/>
    </source>
</evidence>
<dbReference type="InterPro" id="IPR001958">
    <property type="entry name" value="Tet-R_TetA/multi-R_MdtG-like"/>
</dbReference>
<keyword evidence="5 6" id="KW-0472">Membrane</keyword>
<feature type="transmembrane region" description="Helical" evidence="6">
    <location>
        <begin position="360"/>
        <end position="380"/>
    </location>
</feature>
<evidence type="ECO:0000259" key="8">
    <source>
        <dbReference type="PROSITE" id="PS50850"/>
    </source>
</evidence>
<keyword evidence="2" id="KW-0813">Transport</keyword>
<dbReference type="CDD" id="cd17502">
    <property type="entry name" value="MFS_Azr1_MDR_like"/>
    <property type="match status" value="1"/>
</dbReference>
<keyword evidence="7" id="KW-0732">Signal</keyword>
<evidence type="ECO:0000256" key="7">
    <source>
        <dbReference type="SAM" id="SignalP"/>
    </source>
</evidence>
<protein>
    <submittedName>
        <fullName evidence="9">Major facilitator superfamily domain-containing protein</fullName>
    </submittedName>
</protein>
<dbReference type="FunFam" id="1.20.1250.20:FF:000196">
    <property type="entry name" value="MFS toxin efflux pump (AflT)"/>
    <property type="match status" value="1"/>
</dbReference>
<accession>A0AA40C1L8</accession>
<keyword evidence="10" id="KW-1185">Reference proteome</keyword>
<feature type="transmembrane region" description="Helical" evidence="6">
    <location>
        <begin position="223"/>
        <end position="244"/>
    </location>
</feature>
<feature type="transmembrane region" description="Helical" evidence="6">
    <location>
        <begin position="306"/>
        <end position="323"/>
    </location>
</feature>
<dbReference type="PRINTS" id="PR01035">
    <property type="entry name" value="TCRTETA"/>
</dbReference>
<feature type="transmembrane region" description="Helical" evidence="6">
    <location>
        <begin position="92"/>
        <end position="117"/>
    </location>
</feature>
<feature type="transmembrane region" description="Helical" evidence="6">
    <location>
        <begin position="265"/>
        <end position="286"/>
    </location>
</feature>
<sequence>MIIVALMLSMFLIALDLTIVATAIPSITNEFHGLQDVAWYGAAFFMTAGGFQSTWGKIFRYFPLKRGYLAAIFVFEVGSLLCGVAPNSASFIVGRALAGVGAAGIGTGSFTIVAFIAEPKRRPAYTGMLGAVYGVACVLGPLLGGVFSDTTTWRWCFYINLPIGAITVAVVVFTFHAPASSRPLQASWLEKFLQVDPIGTSLLMGAIVIYLMAVHYGGQLNPWSSSLVIGLLVGTGLVWIAFIGCEIWQGERAVFIPRLFKQREIYLSSFYSITLSGAFFTMIYYLPIYFQAVRGSTPISSGVQNLPFIISAMIGALGAGVFISATGLSTLLMAAGAVIGTIGCGICYTFDTDTSTGKWIGYQLVAGLGLGGAFQIPIILGQVSVDPVDLSAATAILLSFQTIGGALFVSAAQSAFVNTLIKRLPDLAPGVDPMVVVATGAGQLRTVFGPDELPGVVAAYLAGIQVVFILCTALCGAALVGSFFFRWKRLDRNAVKEAGAA</sequence>
<feature type="transmembrane region" description="Helical" evidence="6">
    <location>
        <begin position="124"/>
        <end position="145"/>
    </location>
</feature>
<feature type="signal peptide" evidence="7">
    <location>
        <begin position="1"/>
        <end position="23"/>
    </location>
</feature>
<feature type="domain" description="Major facilitator superfamily (MFS) profile" evidence="8">
    <location>
        <begin position="2"/>
        <end position="490"/>
    </location>
</feature>
<dbReference type="InterPro" id="IPR011701">
    <property type="entry name" value="MFS"/>
</dbReference>
<feature type="transmembrane region" description="Helical" evidence="6">
    <location>
        <begin position="37"/>
        <end position="55"/>
    </location>
</feature>